<evidence type="ECO:0008006" key="4">
    <source>
        <dbReference type="Google" id="ProtNLM"/>
    </source>
</evidence>
<evidence type="ECO:0000256" key="1">
    <source>
        <dbReference type="SAM" id="Phobius"/>
    </source>
</evidence>
<name>A0A2W5PIY7_9SPHN</name>
<feature type="transmembrane region" description="Helical" evidence="1">
    <location>
        <begin position="96"/>
        <end position="115"/>
    </location>
</feature>
<protein>
    <recommendedName>
        <fullName evidence="4">DUF4345 domain-containing protein</fullName>
    </recommendedName>
</protein>
<evidence type="ECO:0000313" key="3">
    <source>
        <dbReference type="Proteomes" id="UP000249229"/>
    </source>
</evidence>
<dbReference type="Proteomes" id="UP000249229">
    <property type="component" value="Unassembled WGS sequence"/>
</dbReference>
<keyword evidence="1" id="KW-1133">Transmembrane helix</keyword>
<sequence length="155" mass="16405">MRRGVARGMGGRMGTRTRAPLWYRILVIALVGWALLAAQAGVRQIMGGAAAVGAPGSYDRAVFAALPGWYLLDHAIAVAATLLGAVALFARSRHAVPLLTVALVAAMIRSGWLFAMTDILAVRGPFVLLFPLLVLAVSALALQLAHLARRRGWIA</sequence>
<keyword evidence="1" id="KW-0812">Transmembrane</keyword>
<organism evidence="2 3">
    <name type="scientific">Sphingomonas taxi</name>
    <dbReference type="NCBI Taxonomy" id="1549858"/>
    <lineage>
        <taxon>Bacteria</taxon>
        <taxon>Pseudomonadati</taxon>
        <taxon>Pseudomonadota</taxon>
        <taxon>Alphaproteobacteria</taxon>
        <taxon>Sphingomonadales</taxon>
        <taxon>Sphingomonadaceae</taxon>
        <taxon>Sphingomonas</taxon>
    </lineage>
</organism>
<feature type="transmembrane region" description="Helical" evidence="1">
    <location>
        <begin position="69"/>
        <end position="89"/>
    </location>
</feature>
<dbReference type="EMBL" id="QFQI01000001">
    <property type="protein sequence ID" value="PZQ62735.1"/>
    <property type="molecule type" value="Genomic_DNA"/>
</dbReference>
<keyword evidence="1" id="KW-0472">Membrane</keyword>
<evidence type="ECO:0000313" key="2">
    <source>
        <dbReference type="EMBL" id="PZQ62735.1"/>
    </source>
</evidence>
<dbReference type="AlphaFoldDB" id="A0A2W5PIY7"/>
<reference evidence="2 3" key="1">
    <citation type="submission" date="2017-08" db="EMBL/GenBank/DDBJ databases">
        <title>Infants hospitalized years apart are colonized by the same room-sourced microbial strains.</title>
        <authorList>
            <person name="Brooks B."/>
            <person name="Olm M.R."/>
            <person name="Firek B.A."/>
            <person name="Baker R."/>
            <person name="Thomas B.C."/>
            <person name="Morowitz M.J."/>
            <person name="Banfield J.F."/>
        </authorList>
    </citation>
    <scope>NUCLEOTIDE SEQUENCE [LARGE SCALE GENOMIC DNA]</scope>
    <source>
        <strain evidence="2">S2_005_001_R1_22</strain>
    </source>
</reference>
<proteinExistence type="predicted"/>
<accession>A0A2W5PIY7</accession>
<feature type="transmembrane region" description="Helical" evidence="1">
    <location>
        <begin position="127"/>
        <end position="148"/>
    </location>
</feature>
<comment type="caution">
    <text evidence="2">The sequence shown here is derived from an EMBL/GenBank/DDBJ whole genome shotgun (WGS) entry which is preliminary data.</text>
</comment>
<gene>
    <name evidence="2" type="ORF">DI544_00540</name>
</gene>